<keyword evidence="1" id="KW-1133">Transmembrane helix</keyword>
<protein>
    <submittedName>
        <fullName evidence="2">Uncharacterized protein</fullName>
    </submittedName>
</protein>
<dbReference type="RefSeq" id="WP_167045813.1">
    <property type="nucleotide sequence ID" value="NZ_JAAOZB010000001.1"/>
</dbReference>
<feature type="transmembrane region" description="Helical" evidence="1">
    <location>
        <begin position="24"/>
        <end position="43"/>
    </location>
</feature>
<evidence type="ECO:0000256" key="1">
    <source>
        <dbReference type="SAM" id="Phobius"/>
    </source>
</evidence>
<reference evidence="2 3" key="1">
    <citation type="submission" date="2020-07" db="EMBL/GenBank/DDBJ databases">
        <title>Sequencing the genomes of 1000 actinobacteria strains.</title>
        <authorList>
            <person name="Klenk H.-P."/>
        </authorList>
    </citation>
    <scope>NUCLEOTIDE SEQUENCE [LARGE SCALE GENOMIC DNA]</scope>
    <source>
        <strain evidence="2 3">DSM 27576</strain>
    </source>
</reference>
<proteinExistence type="predicted"/>
<dbReference type="Proteomes" id="UP000526083">
    <property type="component" value="Unassembled WGS sequence"/>
</dbReference>
<gene>
    <name evidence="2" type="ORF">FHX48_002323</name>
</gene>
<evidence type="ECO:0000313" key="2">
    <source>
        <dbReference type="EMBL" id="MBA8817225.1"/>
    </source>
</evidence>
<dbReference type="AlphaFoldDB" id="A0A7W3JQN6"/>
<evidence type="ECO:0000313" key="3">
    <source>
        <dbReference type="Proteomes" id="UP000526083"/>
    </source>
</evidence>
<keyword evidence="1" id="KW-0472">Membrane</keyword>
<sequence>MRFAASASWFVSDGENLRAEPSSQWAMVTGLALGLSLVLLVLLRARHWRRKMAQALDRSGAPVTFVAVPARGGFGPPTRTLSGAPFPFEGGRGAVGIAIAESGVSFWEYSSRTPVKRFSLEVETEVQVDSRLGEVWLSWTHERQRVRLGLIPITVDTIVRRRAKGQCEELIEALKLSHPPSHRVGDSS</sequence>
<keyword evidence="3" id="KW-1185">Reference proteome</keyword>
<keyword evidence="1" id="KW-0812">Transmembrane</keyword>
<comment type="caution">
    <text evidence="2">The sequence shown here is derived from an EMBL/GenBank/DDBJ whole genome shotgun (WGS) entry which is preliminary data.</text>
</comment>
<dbReference type="EMBL" id="JACGWY010000005">
    <property type="protein sequence ID" value="MBA8817225.1"/>
    <property type="molecule type" value="Genomic_DNA"/>
</dbReference>
<name>A0A7W3JQN6_9MICO</name>
<accession>A0A7W3JQN6</accession>
<organism evidence="2 3">
    <name type="scientific">Microbacterium halimionae</name>
    <dbReference type="NCBI Taxonomy" id="1526413"/>
    <lineage>
        <taxon>Bacteria</taxon>
        <taxon>Bacillati</taxon>
        <taxon>Actinomycetota</taxon>
        <taxon>Actinomycetes</taxon>
        <taxon>Micrococcales</taxon>
        <taxon>Microbacteriaceae</taxon>
        <taxon>Microbacterium</taxon>
    </lineage>
</organism>